<dbReference type="Proteomes" id="UP000262825">
    <property type="component" value="Unassembled WGS sequence"/>
</dbReference>
<sequence>MTLTEIITRSPIFTKWSVVLTISLLLRLIFFLYGIYQDTYFQVKYTDIDYYVFHDASRYVYNGNQSPYLRDTYRYTPLLSWLLLPNHIFQWIHMGKFIFLIFDLLTGVFIHSILTNTNKSIRKQNFLWSTLWLYNPMVITISTRGNAESVLCFIIMLCFYLLQKQHYILGGIAYGLSIHFKIYPIIYCIPMFYYYGFITKNFKISKRILILFKIAISSISTILALNYLMYKIYGYEFIYHSYLYHLIRTDHRHNFSIWNLLLYLESSMSSNNISNGYYKFLPQLIISFVAIPTLILSSIHDFIGLLNVLFIQTYAFVIFNKVITSQYFIWYLLFLPLYLSNINDNNNNNGRGKAKVLHIFKILLIWVSTQAIWLYFAYYLEFQGLNCFYPWLFIGHLWFFIGNVYILGKLIDGLIISELNYSICCANIDENKKTQ</sequence>
<feature type="transmembrane region" description="Helical" evidence="13">
    <location>
        <begin position="12"/>
        <end position="36"/>
    </location>
</feature>
<dbReference type="EC" id="2.4.1.-" evidence="13"/>
<dbReference type="GO" id="GO:0006506">
    <property type="term" value="P:GPI anchor biosynthetic process"/>
    <property type="evidence" value="ECO:0007669"/>
    <property type="project" value="UniProtKB-UniPathway"/>
</dbReference>
<evidence type="ECO:0000313" key="15">
    <source>
        <dbReference type="Proteomes" id="UP000262825"/>
    </source>
</evidence>
<feature type="transmembrane region" description="Helical" evidence="13">
    <location>
        <begin position="388"/>
        <end position="407"/>
    </location>
</feature>
<comment type="pathway">
    <text evidence="2 13">Glycolipid biosynthesis; glycosylphosphatidylinositol-anchor biosynthesis.</text>
</comment>
<evidence type="ECO:0000256" key="4">
    <source>
        <dbReference type="ARBA" id="ARBA00013797"/>
    </source>
</evidence>
<evidence type="ECO:0000256" key="11">
    <source>
        <dbReference type="ARBA" id="ARBA00023136"/>
    </source>
</evidence>
<dbReference type="OrthoDB" id="1741594at2759"/>
<keyword evidence="11 13" id="KW-0472">Membrane</keyword>
<comment type="subcellular location">
    <subcellularLocation>
        <location evidence="1 13">Endoplasmic reticulum membrane</location>
        <topology evidence="1 13">Multi-pass membrane protein</topology>
    </subcellularLocation>
</comment>
<organism evidence="14 15">
    <name type="scientific">Saccharomycodes ludwigii</name>
    <dbReference type="NCBI Taxonomy" id="36035"/>
    <lineage>
        <taxon>Eukaryota</taxon>
        <taxon>Fungi</taxon>
        <taxon>Dikarya</taxon>
        <taxon>Ascomycota</taxon>
        <taxon>Saccharomycotina</taxon>
        <taxon>Saccharomycetes</taxon>
        <taxon>Saccharomycodales</taxon>
        <taxon>Saccharomycodaceae</taxon>
        <taxon>Saccharomycodes</taxon>
    </lineage>
</organism>
<evidence type="ECO:0000256" key="2">
    <source>
        <dbReference type="ARBA" id="ARBA00004687"/>
    </source>
</evidence>
<dbReference type="AlphaFoldDB" id="A0A376BBX5"/>
<dbReference type="EMBL" id="UFAJ01001249">
    <property type="protein sequence ID" value="SSD62198.1"/>
    <property type="molecule type" value="Genomic_DNA"/>
</dbReference>
<dbReference type="GO" id="GO:0004376">
    <property type="term" value="F:GPI mannosyltransferase activity"/>
    <property type="evidence" value="ECO:0007669"/>
    <property type="project" value="InterPro"/>
</dbReference>
<keyword evidence="6 13" id="KW-0328">Glycosyltransferase</keyword>
<keyword evidence="9 13" id="KW-0256">Endoplasmic reticulum</keyword>
<feature type="transmembrane region" description="Helical" evidence="13">
    <location>
        <begin position="208"/>
        <end position="230"/>
    </location>
</feature>
<dbReference type="PANTHER" id="PTHR12886:SF0">
    <property type="entry name" value="GPI MANNOSYLTRANSFERASE 1"/>
    <property type="match status" value="1"/>
</dbReference>
<evidence type="ECO:0000256" key="7">
    <source>
        <dbReference type="ARBA" id="ARBA00022679"/>
    </source>
</evidence>
<gene>
    <name evidence="14" type="ORF">SCODWIG_03960</name>
</gene>
<dbReference type="PANTHER" id="PTHR12886">
    <property type="entry name" value="PIG-M MANNOSYLTRANSFERASE"/>
    <property type="match status" value="1"/>
</dbReference>
<dbReference type="InterPro" id="IPR007704">
    <property type="entry name" value="PIG-M"/>
</dbReference>
<feature type="transmembrane region" description="Helical" evidence="13">
    <location>
        <begin position="88"/>
        <end position="110"/>
    </location>
</feature>
<evidence type="ECO:0000256" key="10">
    <source>
        <dbReference type="ARBA" id="ARBA00022989"/>
    </source>
</evidence>
<dbReference type="Pfam" id="PF05007">
    <property type="entry name" value="Mannosyl_trans"/>
    <property type="match status" value="1"/>
</dbReference>
<evidence type="ECO:0000256" key="8">
    <source>
        <dbReference type="ARBA" id="ARBA00022692"/>
    </source>
</evidence>
<comment type="similarity">
    <text evidence="3 13">Belongs to the PIGM family.</text>
</comment>
<dbReference type="GO" id="GO:0005789">
    <property type="term" value="C:endoplasmic reticulum membrane"/>
    <property type="evidence" value="ECO:0007669"/>
    <property type="project" value="UniProtKB-SubCell"/>
</dbReference>
<evidence type="ECO:0000313" key="14">
    <source>
        <dbReference type="EMBL" id="SSD62198.1"/>
    </source>
</evidence>
<feature type="transmembrane region" description="Helical" evidence="13">
    <location>
        <begin position="168"/>
        <end position="196"/>
    </location>
</feature>
<feature type="transmembrane region" description="Helical" evidence="13">
    <location>
        <begin position="356"/>
        <end position="376"/>
    </location>
</feature>
<evidence type="ECO:0000256" key="13">
    <source>
        <dbReference type="RuleBase" id="RU365064"/>
    </source>
</evidence>
<dbReference type="VEuPathDB" id="FungiDB:SCODWIG_03960"/>
<dbReference type="UniPathway" id="UPA00196"/>
<keyword evidence="15" id="KW-1185">Reference proteome</keyword>
<evidence type="ECO:0000256" key="12">
    <source>
        <dbReference type="ARBA" id="ARBA00025399"/>
    </source>
</evidence>
<feature type="transmembrane region" description="Helical" evidence="13">
    <location>
        <begin position="131"/>
        <end position="162"/>
    </location>
</feature>
<comment type="function">
    <text evidence="12 13">Mannosyltransferase involved in glycosylphosphatidylinositol-anchor biosynthesis. Transfers the first alpha-1,4-mannose to GlcN-acyl-PI during GPI precursor assembly. Required for cell wall integrity.</text>
</comment>
<keyword evidence="8 13" id="KW-0812">Transmembrane</keyword>
<accession>A0A376BBX5</accession>
<evidence type="ECO:0000256" key="9">
    <source>
        <dbReference type="ARBA" id="ARBA00022824"/>
    </source>
</evidence>
<protein>
    <recommendedName>
        <fullName evidence="4 13">GPI mannosyltransferase 1</fullName>
        <ecNumber evidence="13">2.4.1.-</ecNumber>
    </recommendedName>
    <alternativeName>
        <fullName evidence="13">GPI mannosyltransferase I</fullName>
    </alternativeName>
</protein>
<reference evidence="15" key="1">
    <citation type="submission" date="2018-06" db="EMBL/GenBank/DDBJ databases">
        <authorList>
            <person name="Guldener U."/>
        </authorList>
    </citation>
    <scope>NUCLEOTIDE SEQUENCE [LARGE SCALE GENOMIC DNA]</scope>
    <source>
        <strain evidence="15">UTAD17</strain>
    </source>
</reference>
<dbReference type="GO" id="GO:1990529">
    <property type="term" value="C:glycosylphosphatidylinositol-mannosyltransferase I complex"/>
    <property type="evidence" value="ECO:0007669"/>
    <property type="project" value="TreeGrafter"/>
</dbReference>
<evidence type="ECO:0000256" key="6">
    <source>
        <dbReference type="ARBA" id="ARBA00022676"/>
    </source>
</evidence>
<evidence type="ECO:0000256" key="5">
    <source>
        <dbReference type="ARBA" id="ARBA00022502"/>
    </source>
</evidence>
<evidence type="ECO:0000256" key="3">
    <source>
        <dbReference type="ARBA" id="ARBA00011071"/>
    </source>
</evidence>
<dbReference type="GO" id="GO:0051751">
    <property type="term" value="F:alpha-1,4-mannosyltransferase activity"/>
    <property type="evidence" value="ECO:0007669"/>
    <property type="project" value="InterPro"/>
</dbReference>
<evidence type="ECO:0000256" key="1">
    <source>
        <dbReference type="ARBA" id="ARBA00004477"/>
    </source>
</evidence>
<feature type="transmembrane region" description="Helical" evidence="13">
    <location>
        <begin position="276"/>
        <end position="295"/>
    </location>
</feature>
<keyword evidence="10 13" id="KW-1133">Transmembrane helix</keyword>
<proteinExistence type="inferred from homology"/>
<name>A0A376BBX5_9ASCO</name>
<keyword evidence="5 13" id="KW-0337">GPI-anchor biosynthesis</keyword>
<keyword evidence="7 13" id="KW-0808">Transferase</keyword>